<dbReference type="InterPro" id="IPR050678">
    <property type="entry name" value="DNA_Partitioning_ATPase"/>
</dbReference>
<dbReference type="PIRSF" id="PIRSF009320">
    <property type="entry name" value="Nuc_binding_HP_1000"/>
    <property type="match status" value="1"/>
</dbReference>
<dbReference type="OrthoDB" id="69313at2"/>
<dbReference type="Proteomes" id="UP000294914">
    <property type="component" value="Unassembled WGS sequence"/>
</dbReference>
<dbReference type="RefSeq" id="WP_134080594.1">
    <property type="nucleotide sequence ID" value="NZ_SOQX01000001.1"/>
</dbReference>
<keyword evidence="3" id="KW-1185">Reference proteome</keyword>
<accession>A0A4R8ISL3</accession>
<gene>
    <name evidence="2" type="ORF">EDC23_0403</name>
</gene>
<dbReference type="SUPFAM" id="SSF52540">
    <property type="entry name" value="P-loop containing nucleoside triphosphate hydrolases"/>
    <property type="match status" value="1"/>
</dbReference>
<comment type="caution">
    <text evidence="2">The sequence shown here is derived from an EMBL/GenBank/DDBJ whole genome shotgun (WGS) entry which is preliminary data.</text>
</comment>
<dbReference type="Pfam" id="PF01656">
    <property type="entry name" value="CbiA"/>
    <property type="match status" value="1"/>
</dbReference>
<proteinExistence type="predicted"/>
<feature type="domain" description="CobQ/CobB/MinD/ParA nucleotide binding" evidence="1">
    <location>
        <begin position="4"/>
        <end position="181"/>
    </location>
</feature>
<dbReference type="PANTHER" id="PTHR13696:SF96">
    <property type="entry name" value="COBQ_COBB_MIND_PARA NUCLEOTIDE BINDING DOMAIN-CONTAINING PROTEIN"/>
    <property type="match status" value="1"/>
</dbReference>
<dbReference type="PANTHER" id="PTHR13696">
    <property type="entry name" value="P-LOOP CONTAINING NUCLEOSIDE TRIPHOSPHATE HYDROLASE"/>
    <property type="match status" value="1"/>
</dbReference>
<dbReference type="Gene3D" id="3.40.50.300">
    <property type="entry name" value="P-loop containing nucleotide triphosphate hydrolases"/>
    <property type="match status" value="1"/>
</dbReference>
<protein>
    <submittedName>
        <fullName evidence="2">Plasmid segregation oscillating ATPase ParF</fullName>
    </submittedName>
</protein>
<dbReference type="InterPro" id="IPR027417">
    <property type="entry name" value="P-loop_NTPase"/>
</dbReference>
<evidence type="ECO:0000313" key="3">
    <source>
        <dbReference type="Proteomes" id="UP000294914"/>
    </source>
</evidence>
<dbReference type="InterPro" id="IPR048089">
    <property type="entry name" value="McdA"/>
</dbReference>
<dbReference type="InterPro" id="IPR002586">
    <property type="entry name" value="CobQ/CobB/MinD/ParA_Nub-bd_dom"/>
</dbReference>
<organism evidence="2 3">
    <name type="scientific">Thiohalophilus thiocyanatoxydans</name>
    <dbReference type="NCBI Taxonomy" id="381308"/>
    <lineage>
        <taxon>Bacteria</taxon>
        <taxon>Pseudomonadati</taxon>
        <taxon>Pseudomonadota</taxon>
        <taxon>Gammaproteobacteria</taxon>
        <taxon>Thiohalomonadales</taxon>
        <taxon>Thiohalophilaceae</taxon>
        <taxon>Thiohalophilus</taxon>
    </lineage>
</organism>
<sequence length="206" mass="22138">MAVIALVGNKGGAGKTTLSINLAVALAEQADTVLMDADPQGSSVQWKVIGDSHLPVVVAGEPLDEAIATMARQHQHVVVDCPPSVQAPQTHEALQACDVALIPVQPSPVDLWATVHIEQAIERAKQANSQLSPWLIINQLEPRTTLSRLVREAVAEIDIPVAETAIRRRAIYRSSVLEGKSVYDMGRRGADAVSELNQLIREVIPS</sequence>
<dbReference type="EMBL" id="SOQX01000001">
    <property type="protein sequence ID" value="TDY04032.1"/>
    <property type="molecule type" value="Genomic_DNA"/>
</dbReference>
<dbReference type="NCBIfam" id="NF041546">
    <property type="entry name" value="ParA_partition"/>
    <property type="match status" value="1"/>
</dbReference>
<evidence type="ECO:0000313" key="2">
    <source>
        <dbReference type="EMBL" id="TDY04032.1"/>
    </source>
</evidence>
<name>A0A4R8ISL3_9GAMM</name>
<dbReference type="AlphaFoldDB" id="A0A4R8ISL3"/>
<dbReference type="CDD" id="cd02042">
    <property type="entry name" value="ParAB_family"/>
    <property type="match status" value="1"/>
</dbReference>
<evidence type="ECO:0000259" key="1">
    <source>
        <dbReference type="Pfam" id="PF01656"/>
    </source>
</evidence>
<reference evidence="2 3" key="1">
    <citation type="submission" date="2019-03" db="EMBL/GenBank/DDBJ databases">
        <title>Genomic Encyclopedia of Type Strains, Phase IV (KMG-IV): sequencing the most valuable type-strain genomes for metagenomic binning, comparative biology and taxonomic classification.</title>
        <authorList>
            <person name="Goeker M."/>
        </authorList>
    </citation>
    <scope>NUCLEOTIDE SEQUENCE [LARGE SCALE GENOMIC DNA]</scope>
    <source>
        <strain evidence="2 3">DSM 16326</strain>
    </source>
</reference>